<keyword evidence="2" id="KW-1185">Reference proteome</keyword>
<dbReference type="EMBL" id="CP130318">
    <property type="protein sequence ID" value="WNQ11520.1"/>
    <property type="molecule type" value="Genomic_DNA"/>
</dbReference>
<protein>
    <submittedName>
        <fullName evidence="1">Uncharacterized protein</fullName>
    </submittedName>
</protein>
<dbReference type="KEGG" id="paun:MJA45_00095"/>
<evidence type="ECO:0000313" key="2">
    <source>
        <dbReference type="Proteomes" id="UP001305702"/>
    </source>
</evidence>
<proteinExistence type="predicted"/>
<reference evidence="1 2" key="1">
    <citation type="submission" date="2022-02" db="EMBL/GenBank/DDBJ databases">
        <title>Paenibacillus sp. MBLB1776 Whole Genome Shotgun Sequencing.</title>
        <authorList>
            <person name="Hwang C.Y."/>
            <person name="Cho E.-S."/>
            <person name="Seo M.-J."/>
        </authorList>
    </citation>
    <scope>NUCLEOTIDE SEQUENCE [LARGE SCALE GENOMIC DNA]</scope>
    <source>
        <strain evidence="1 2">MBLB1776</strain>
    </source>
</reference>
<name>A0AA96LDV0_9BACL</name>
<gene>
    <name evidence="1" type="ORF">MJA45_00095</name>
</gene>
<organism evidence="1 2">
    <name type="scientific">Paenibacillus aurantius</name>
    <dbReference type="NCBI Taxonomy" id="2918900"/>
    <lineage>
        <taxon>Bacteria</taxon>
        <taxon>Bacillati</taxon>
        <taxon>Bacillota</taxon>
        <taxon>Bacilli</taxon>
        <taxon>Bacillales</taxon>
        <taxon>Paenibacillaceae</taxon>
        <taxon>Paenibacillus</taxon>
    </lineage>
</organism>
<dbReference type="RefSeq" id="WP_315605296.1">
    <property type="nucleotide sequence ID" value="NZ_CP130318.1"/>
</dbReference>
<dbReference type="AlphaFoldDB" id="A0AA96LDV0"/>
<evidence type="ECO:0000313" key="1">
    <source>
        <dbReference type="EMBL" id="WNQ11520.1"/>
    </source>
</evidence>
<accession>A0AA96LDV0</accession>
<dbReference type="Proteomes" id="UP001305702">
    <property type="component" value="Chromosome"/>
</dbReference>
<sequence>MNKTEAPVVNRERLLDAWQKTLPTTLNESDRAEVLADAADPDVYRIHIDTAGHSGYSFDFKVTYLDSREIKVEFVDVEKDRVSVDEHTDIIQTLIEDYVRHIHECAQVLHKLTHG</sequence>